<comment type="subcellular location">
    <subcellularLocation>
        <location evidence="1">Membrane</location>
        <topology evidence="1">Multi-pass membrane protein</topology>
    </subcellularLocation>
</comment>
<feature type="transmembrane region" description="Helical" evidence="6">
    <location>
        <begin position="139"/>
        <end position="161"/>
    </location>
</feature>
<dbReference type="Pfam" id="PF01594">
    <property type="entry name" value="AI-2E_transport"/>
    <property type="match status" value="1"/>
</dbReference>
<dbReference type="PANTHER" id="PTHR21716">
    <property type="entry name" value="TRANSMEMBRANE PROTEIN"/>
    <property type="match status" value="1"/>
</dbReference>
<organism evidence="7 8">
    <name type="scientific">Pedobacter hartonius</name>
    <dbReference type="NCBI Taxonomy" id="425514"/>
    <lineage>
        <taxon>Bacteria</taxon>
        <taxon>Pseudomonadati</taxon>
        <taxon>Bacteroidota</taxon>
        <taxon>Sphingobacteriia</taxon>
        <taxon>Sphingobacteriales</taxon>
        <taxon>Sphingobacteriaceae</taxon>
        <taxon>Pedobacter</taxon>
    </lineage>
</organism>
<dbReference type="PANTHER" id="PTHR21716:SF4">
    <property type="entry name" value="TRANSMEMBRANE PROTEIN 245"/>
    <property type="match status" value="1"/>
</dbReference>
<gene>
    <name evidence="7" type="ORF">SAMN05443550_107146</name>
</gene>
<dbReference type="AlphaFoldDB" id="A0A1H4FD91"/>
<protein>
    <submittedName>
        <fullName evidence="7">Predicted PurR-regulated permease PerM</fullName>
    </submittedName>
</protein>
<name>A0A1H4FD91_9SPHI</name>
<evidence type="ECO:0000256" key="1">
    <source>
        <dbReference type="ARBA" id="ARBA00004141"/>
    </source>
</evidence>
<keyword evidence="8" id="KW-1185">Reference proteome</keyword>
<dbReference type="RefSeq" id="WP_090557570.1">
    <property type="nucleotide sequence ID" value="NZ_FNRA01000007.1"/>
</dbReference>
<evidence type="ECO:0000313" key="7">
    <source>
        <dbReference type="EMBL" id="SEA95319.1"/>
    </source>
</evidence>
<dbReference type="EMBL" id="FNRA01000007">
    <property type="protein sequence ID" value="SEA95319.1"/>
    <property type="molecule type" value="Genomic_DNA"/>
</dbReference>
<dbReference type="Proteomes" id="UP000198850">
    <property type="component" value="Unassembled WGS sequence"/>
</dbReference>
<proteinExistence type="inferred from homology"/>
<feature type="transmembrane region" description="Helical" evidence="6">
    <location>
        <begin position="290"/>
        <end position="323"/>
    </location>
</feature>
<dbReference type="GO" id="GO:0016020">
    <property type="term" value="C:membrane"/>
    <property type="evidence" value="ECO:0007669"/>
    <property type="project" value="UniProtKB-SubCell"/>
</dbReference>
<accession>A0A1H4FD91</accession>
<evidence type="ECO:0000313" key="8">
    <source>
        <dbReference type="Proteomes" id="UP000198850"/>
    </source>
</evidence>
<evidence type="ECO:0000256" key="2">
    <source>
        <dbReference type="ARBA" id="ARBA00009773"/>
    </source>
</evidence>
<dbReference type="PROSITE" id="PS51257">
    <property type="entry name" value="PROKAR_LIPOPROTEIN"/>
    <property type="match status" value="1"/>
</dbReference>
<evidence type="ECO:0000256" key="3">
    <source>
        <dbReference type="ARBA" id="ARBA00022692"/>
    </source>
</evidence>
<feature type="transmembrane region" description="Helical" evidence="6">
    <location>
        <begin position="194"/>
        <end position="218"/>
    </location>
</feature>
<feature type="transmembrane region" description="Helical" evidence="6">
    <location>
        <begin position="12"/>
        <end position="29"/>
    </location>
</feature>
<keyword evidence="5 6" id="KW-0472">Membrane</keyword>
<keyword evidence="3 6" id="KW-0812">Transmembrane</keyword>
<dbReference type="STRING" id="425514.SAMN05443550_107146"/>
<reference evidence="7 8" key="1">
    <citation type="submission" date="2016-10" db="EMBL/GenBank/DDBJ databases">
        <authorList>
            <person name="de Groot N.N."/>
        </authorList>
    </citation>
    <scope>NUCLEOTIDE SEQUENCE [LARGE SCALE GENOMIC DNA]</scope>
    <source>
        <strain evidence="7 8">DSM 19033</strain>
    </source>
</reference>
<keyword evidence="4 6" id="KW-1133">Transmembrane helix</keyword>
<evidence type="ECO:0000256" key="4">
    <source>
        <dbReference type="ARBA" id="ARBA00022989"/>
    </source>
</evidence>
<dbReference type="OrthoDB" id="9773730at2"/>
<evidence type="ECO:0000256" key="5">
    <source>
        <dbReference type="ARBA" id="ARBA00023136"/>
    </source>
</evidence>
<dbReference type="InterPro" id="IPR002549">
    <property type="entry name" value="AI-2E-like"/>
</dbReference>
<feature type="transmembrane region" description="Helical" evidence="6">
    <location>
        <begin position="262"/>
        <end position="284"/>
    </location>
</feature>
<evidence type="ECO:0000256" key="6">
    <source>
        <dbReference type="SAM" id="Phobius"/>
    </source>
</evidence>
<feature type="transmembrane region" description="Helical" evidence="6">
    <location>
        <begin position="224"/>
        <end position="250"/>
    </location>
</feature>
<sequence>MSIFTYKQRNTINLVIIIALGCLIAYSLQGIFGSILSTLVLYTIMRPGFIYLVERKKLNRSFAAILLILISVVLIILPFYALSSMVIQKVNELQNDHQYFQHILVKLKKLIPLGTDAQNLLQEALKKTGNLATELFPSLISGAFNIILGLLLMYFLLYFALVQHEYFEAALVKYAPFREQNAQRFALEMRNTTYANVLGQGFIAVVQGSLVCLSFFVLGYSDPVFWGVITTFISFIPILGPPVIFVPAALMQIADGNNTAGWIMLIFGFVVIINIDNVIRFMIAKRVGNIHPIITVIGVVIGIPLFGILGLVFGPLLLSYFILLIRIYETSAMASERLERIKTISEAEEL</sequence>
<comment type="similarity">
    <text evidence="2">Belongs to the autoinducer-2 exporter (AI-2E) (TC 2.A.86) family.</text>
</comment>
<feature type="transmembrane region" description="Helical" evidence="6">
    <location>
        <begin position="62"/>
        <end position="82"/>
    </location>
</feature>